<evidence type="ECO:0000313" key="3">
    <source>
        <dbReference type="EMBL" id="GJG28521.1"/>
    </source>
</evidence>
<reference evidence="3" key="1">
    <citation type="submission" date="2021-08" db="EMBL/GenBank/DDBJ databases">
        <title>Prevotella lacticifex sp. nov., isolated from rumen of cow.</title>
        <authorList>
            <person name="Shinkai T."/>
            <person name="Ikeyama N."/>
            <person name="Kumagai M."/>
            <person name="Ohmori H."/>
            <person name="Sakamoto M."/>
            <person name="Ohkuma M."/>
            <person name="Mitsumori M."/>
        </authorList>
    </citation>
    <scope>NUCLEOTIDE SEQUENCE</scope>
    <source>
        <strain evidence="3">DSM 11371</strain>
    </source>
</reference>
<proteinExistence type="predicted"/>
<protein>
    <recommendedName>
        <fullName evidence="2">SusD-like N-terminal domain-containing protein</fullName>
    </recommendedName>
</protein>
<evidence type="ECO:0000256" key="1">
    <source>
        <dbReference type="PROSITE-ProRule" id="PRU00339"/>
    </source>
</evidence>
<evidence type="ECO:0000259" key="2">
    <source>
        <dbReference type="Pfam" id="PF14322"/>
    </source>
</evidence>
<dbReference type="InterPro" id="IPR011990">
    <property type="entry name" value="TPR-like_helical_dom_sf"/>
</dbReference>
<dbReference type="InterPro" id="IPR033985">
    <property type="entry name" value="SusD-like_N"/>
</dbReference>
<feature type="domain" description="SusD-like N-terminal" evidence="2">
    <location>
        <begin position="24"/>
        <end position="226"/>
    </location>
</feature>
<dbReference type="SUPFAM" id="SSF48452">
    <property type="entry name" value="TPR-like"/>
    <property type="match status" value="1"/>
</dbReference>
<dbReference type="PROSITE" id="PS51257">
    <property type="entry name" value="PROKAR_LIPOPROTEIN"/>
    <property type="match status" value="1"/>
</dbReference>
<gene>
    <name evidence="3" type="ORF">PRRU23_22210</name>
</gene>
<dbReference type="InterPro" id="IPR019734">
    <property type="entry name" value="TPR_rpt"/>
</dbReference>
<dbReference type="Pfam" id="PF14322">
    <property type="entry name" value="SusD-like_3"/>
    <property type="match status" value="1"/>
</dbReference>
<dbReference type="PROSITE" id="PS50005">
    <property type="entry name" value="TPR"/>
    <property type="match status" value="1"/>
</dbReference>
<organism evidence="3 4">
    <name type="scientific">Segatella bryantii</name>
    <name type="common">Prevotella bryantii</name>
    <dbReference type="NCBI Taxonomy" id="77095"/>
    <lineage>
        <taxon>Bacteria</taxon>
        <taxon>Pseudomonadati</taxon>
        <taxon>Bacteroidota</taxon>
        <taxon>Bacteroidia</taxon>
        <taxon>Bacteroidales</taxon>
        <taxon>Prevotellaceae</taxon>
        <taxon>Segatella</taxon>
    </lineage>
</organism>
<feature type="repeat" description="TPR" evidence="1">
    <location>
        <begin position="215"/>
        <end position="248"/>
    </location>
</feature>
<comment type="caution">
    <text evidence="3">The sequence shown here is derived from an EMBL/GenBank/DDBJ whole genome shotgun (WGS) entry which is preliminary data.</text>
</comment>
<sequence length="468" mass="52271">MKKDIIKIALFGLTLSGTLVSCSDYLDNVPKGQKIPTSLSDFTTLLADEYTNHREDITQASVLLNDRYVTISYQSYYPLWKANYFWDTSIDRIKENNSDETTYYNGYAAVSTANLILENVDATTATDSEKAIAKAQAKFLRASRYLTLVNYYSKPYQAATAATDVGVPVITSANVSAPYTQLSVQGVYDFIVNDLTEAVVDLPETSLNVLYANKAAGYALLARTYLTMGNYAQALQAADEALSRHDDLFDWTQFYAEHQSIIEQPGVYQANLSPMGHDWVENYYFCNGSNSYSGYEFQVSEWRGQQVEKGDVQFASRFKLRTVGSETYYDRILSGYYNKGGITTTEVWLIKAECLVRTGDIAGGLKILNDVRAKRILASEYHDITASSETEAVKAIIRTKSDALIQTIVPFMDRRRLNLDAATAETLTREEGGKTYSIAPDSYMWTMPFPQGALENSGNGSFTQNVEK</sequence>
<accession>A0AA37I3P5</accession>
<dbReference type="RefSeq" id="WP_074803055.1">
    <property type="nucleotide sequence ID" value="NZ_BPTR01000001.1"/>
</dbReference>
<evidence type="ECO:0000313" key="4">
    <source>
        <dbReference type="Proteomes" id="UP000887043"/>
    </source>
</evidence>
<dbReference type="AlphaFoldDB" id="A0AA37I3P5"/>
<keyword evidence="1" id="KW-0802">TPR repeat</keyword>
<dbReference type="Proteomes" id="UP000887043">
    <property type="component" value="Unassembled WGS sequence"/>
</dbReference>
<dbReference type="EMBL" id="BPTR01000001">
    <property type="protein sequence ID" value="GJG28521.1"/>
    <property type="molecule type" value="Genomic_DNA"/>
</dbReference>
<name>A0AA37I3P5_SEGBR</name>
<dbReference type="Gene3D" id="1.25.40.390">
    <property type="match status" value="1"/>
</dbReference>